<dbReference type="PANTHER" id="PTHR36843">
    <property type="entry name" value="HEME-DEPENDENT PEROXIDASE YWFI-RELATED"/>
    <property type="match status" value="1"/>
</dbReference>
<keyword evidence="7" id="KW-1185">Reference proteome</keyword>
<accession>A0ABD5NE70</accession>
<dbReference type="EMBL" id="JBHRWN010000002">
    <property type="protein sequence ID" value="MFC3477477.1"/>
    <property type="molecule type" value="Genomic_DNA"/>
</dbReference>
<dbReference type="Pfam" id="PF06778">
    <property type="entry name" value="Chlor_dismutase"/>
    <property type="match status" value="1"/>
</dbReference>
<dbReference type="InterPro" id="IPR010644">
    <property type="entry name" value="ChdC/CLD"/>
</dbReference>
<organism evidence="6 7">
    <name type="scientific">Halobacterium litoreum</name>
    <dbReference type="NCBI Taxonomy" id="2039234"/>
    <lineage>
        <taxon>Archaea</taxon>
        <taxon>Methanobacteriati</taxon>
        <taxon>Methanobacteriota</taxon>
        <taxon>Stenosarchaea group</taxon>
        <taxon>Halobacteria</taxon>
        <taxon>Halobacteriales</taxon>
        <taxon>Halobacteriaceae</taxon>
        <taxon>Halobacterium</taxon>
    </lineage>
</organism>
<dbReference type="Gene3D" id="3.30.70.1030">
    <property type="entry name" value="Apc35880, domain 1"/>
    <property type="match status" value="2"/>
</dbReference>
<evidence type="ECO:0000256" key="1">
    <source>
        <dbReference type="ARBA" id="ARBA00022617"/>
    </source>
</evidence>
<dbReference type="Pfam" id="PF03992">
    <property type="entry name" value="ABM"/>
    <property type="match status" value="1"/>
</dbReference>
<dbReference type="InterPro" id="IPR007138">
    <property type="entry name" value="ABM_dom"/>
</dbReference>
<evidence type="ECO:0000259" key="5">
    <source>
        <dbReference type="PROSITE" id="PS51725"/>
    </source>
</evidence>
<dbReference type="PROSITE" id="PS51725">
    <property type="entry name" value="ABM"/>
    <property type="match status" value="1"/>
</dbReference>
<keyword evidence="3" id="KW-0408">Iron</keyword>
<proteinExistence type="predicted"/>
<sequence length="502" mass="56551">MAEVPPTDEGWFVLHDFYTVDWDAWRAAPERDREAALDEVESFVAHREALAQADEGDSAVFSITGHEADLMFVHFRESLDELDRIERQFEQTAFADYTDHADSYVSVVEISGYTAPDYFEDPESVDTGLRKYFESKLTPEIPEDTYVSFYPMSKRRQPGQNWYDLDIEERAEMMEVHGDLGKQYAGKIEQVIASSVGLDDMEWGVTLFADDLTDVKDIVYEMRFDEVSAKYGEFGSFYVGRRFPPEDFPAFMAGEEVPTPEDDHPHGDGHHGDSESHHHGDDGGHHGSDSDDDGGDADHGPDGDRAGDVDSLREELDDLDVYAGQPHGEDVYATVLYSEADADDLFEEVDGLRGNFEHYDTHVKTAVYDGREADRRAVVSIWDTASAADTASGFLADLPGIVDRSDEESGFGTMGMFYTVKPEKREDFVEKFDVVGGVLADMDGHFDTDLMVNVEDENDMFIASQWRSKEDAMTFFRSDDFADTVDWGRDVLADRPRHVFLA</sequence>
<dbReference type="NCBIfam" id="NF007124">
    <property type="entry name" value="PRK09565.1"/>
    <property type="match status" value="2"/>
</dbReference>
<dbReference type="GO" id="GO:0046872">
    <property type="term" value="F:metal ion binding"/>
    <property type="evidence" value="ECO:0007669"/>
    <property type="project" value="UniProtKB-KW"/>
</dbReference>
<protein>
    <submittedName>
        <fullName evidence="6">Heme-binding protein</fullName>
    </submittedName>
</protein>
<keyword evidence="1" id="KW-0349">Heme</keyword>
<feature type="compositionally biased region" description="Basic and acidic residues" evidence="4">
    <location>
        <begin position="296"/>
        <end position="309"/>
    </location>
</feature>
<feature type="compositionally biased region" description="Basic and acidic residues" evidence="4">
    <location>
        <begin position="261"/>
        <end position="289"/>
    </location>
</feature>
<dbReference type="InterPro" id="IPR011008">
    <property type="entry name" value="Dimeric_a/b-barrel"/>
</dbReference>
<dbReference type="Proteomes" id="UP001595660">
    <property type="component" value="Unassembled WGS sequence"/>
</dbReference>
<evidence type="ECO:0000256" key="2">
    <source>
        <dbReference type="ARBA" id="ARBA00022723"/>
    </source>
</evidence>
<reference evidence="6 7" key="1">
    <citation type="journal article" date="2019" name="Int. J. Syst. Evol. Microbiol.">
        <title>The Global Catalogue of Microorganisms (GCM) 10K type strain sequencing project: providing services to taxonomists for standard genome sequencing and annotation.</title>
        <authorList>
            <consortium name="The Broad Institute Genomics Platform"/>
            <consortium name="The Broad Institute Genome Sequencing Center for Infectious Disease"/>
            <person name="Wu L."/>
            <person name="Ma J."/>
        </authorList>
    </citation>
    <scope>NUCLEOTIDE SEQUENCE [LARGE SCALE GENOMIC DNA]</scope>
    <source>
        <strain evidence="6 7">CGMCC 1.12562</strain>
    </source>
</reference>
<evidence type="ECO:0000256" key="4">
    <source>
        <dbReference type="SAM" id="MobiDB-lite"/>
    </source>
</evidence>
<comment type="caution">
    <text evidence="6">The sequence shown here is derived from an EMBL/GenBank/DDBJ whole genome shotgun (WGS) entry which is preliminary data.</text>
</comment>
<evidence type="ECO:0000313" key="7">
    <source>
        <dbReference type="Proteomes" id="UP001595660"/>
    </source>
</evidence>
<dbReference type="AlphaFoldDB" id="A0ABD5NE70"/>
<gene>
    <name evidence="6" type="ORF">ACFOKC_07035</name>
</gene>
<dbReference type="NCBIfam" id="NF008913">
    <property type="entry name" value="PRK12276.1"/>
    <property type="match status" value="1"/>
</dbReference>
<feature type="domain" description="ABM" evidence="5">
    <location>
        <begin position="412"/>
        <end position="500"/>
    </location>
</feature>
<keyword evidence="2" id="KW-0479">Metal-binding</keyword>
<name>A0ABD5NE70_9EURY</name>
<dbReference type="PANTHER" id="PTHR36843:SF1">
    <property type="entry name" value="COPROHEME DECARBOXYLASE"/>
    <property type="match status" value="1"/>
</dbReference>
<dbReference type="Gene3D" id="3.30.70.100">
    <property type="match status" value="1"/>
</dbReference>
<evidence type="ECO:0000256" key="3">
    <source>
        <dbReference type="ARBA" id="ARBA00023004"/>
    </source>
</evidence>
<feature type="region of interest" description="Disordered" evidence="4">
    <location>
        <begin position="249"/>
        <end position="309"/>
    </location>
</feature>
<dbReference type="RefSeq" id="WP_232571397.1">
    <property type="nucleotide sequence ID" value="NZ_CP089466.1"/>
</dbReference>
<evidence type="ECO:0000313" key="6">
    <source>
        <dbReference type="EMBL" id="MFC3477477.1"/>
    </source>
</evidence>
<dbReference type="SUPFAM" id="SSF54909">
    <property type="entry name" value="Dimeric alpha+beta barrel"/>
    <property type="match status" value="2"/>
</dbReference>
<dbReference type="GeneID" id="69116595"/>